<comment type="caution">
    <text evidence="4">The sequence shown here is derived from an EMBL/GenBank/DDBJ whole genome shotgun (WGS) entry which is preliminary data.</text>
</comment>
<dbReference type="Proteomes" id="UP000319865">
    <property type="component" value="Unassembled WGS sequence"/>
</dbReference>
<gene>
    <name evidence="4" type="ORF">FHU33_1064</name>
</gene>
<protein>
    <submittedName>
        <fullName evidence="4">Integrase-like protein</fullName>
    </submittedName>
</protein>
<dbReference type="Gene3D" id="1.10.150.130">
    <property type="match status" value="1"/>
</dbReference>
<dbReference type="EMBL" id="VFQE01000001">
    <property type="protein sequence ID" value="TQN41687.1"/>
    <property type="molecule type" value="Genomic_DNA"/>
</dbReference>
<evidence type="ECO:0000313" key="4">
    <source>
        <dbReference type="EMBL" id="TQN41687.1"/>
    </source>
</evidence>
<feature type="domain" description="Core-binding (CB)" evidence="3">
    <location>
        <begin position="11"/>
        <end position="90"/>
    </location>
</feature>
<keyword evidence="1 2" id="KW-0238">DNA-binding</keyword>
<dbReference type="OrthoDB" id="5123274at2"/>
<proteinExistence type="predicted"/>
<dbReference type="RefSeq" id="WP_142024405.1">
    <property type="nucleotide sequence ID" value="NZ_VFQE01000001.1"/>
</dbReference>
<keyword evidence="5" id="KW-1185">Reference proteome</keyword>
<reference evidence="4 5" key="1">
    <citation type="submission" date="2019-06" db="EMBL/GenBank/DDBJ databases">
        <title>Sequencing the genomes of 1000 actinobacteria strains.</title>
        <authorList>
            <person name="Klenk H.-P."/>
        </authorList>
    </citation>
    <scope>NUCLEOTIDE SEQUENCE [LARGE SCALE GENOMIC DNA]</scope>
    <source>
        <strain evidence="4 5">DSM 46837</strain>
    </source>
</reference>
<dbReference type="PROSITE" id="PS51900">
    <property type="entry name" value="CB"/>
    <property type="match status" value="1"/>
</dbReference>
<accession>A0A543PC73</accession>
<dbReference type="GO" id="GO:0003677">
    <property type="term" value="F:DNA binding"/>
    <property type="evidence" value="ECO:0007669"/>
    <property type="project" value="UniProtKB-UniRule"/>
</dbReference>
<sequence length="93" mass="11603">MFIRHLPERDRRFAEAREEYLLNYGYNTARAYWGDLEHLYDWCEERGFDVFTLTEQQFRQYQALLRRRKYSENTVRRRRTAWEGFRRAAANLT</sequence>
<name>A0A543PC73_9ACTN</name>
<dbReference type="GO" id="GO:0015074">
    <property type="term" value="P:DNA integration"/>
    <property type="evidence" value="ECO:0007669"/>
    <property type="project" value="InterPro"/>
</dbReference>
<dbReference type="InterPro" id="IPR004107">
    <property type="entry name" value="Integrase_SAM-like_N"/>
</dbReference>
<evidence type="ECO:0000313" key="5">
    <source>
        <dbReference type="Proteomes" id="UP000319865"/>
    </source>
</evidence>
<dbReference type="InterPro" id="IPR044068">
    <property type="entry name" value="CB"/>
</dbReference>
<dbReference type="Pfam" id="PF02899">
    <property type="entry name" value="Phage_int_SAM_1"/>
    <property type="match status" value="1"/>
</dbReference>
<dbReference type="SUPFAM" id="SSF47823">
    <property type="entry name" value="lambda integrase-like, N-terminal domain"/>
    <property type="match status" value="1"/>
</dbReference>
<dbReference type="InterPro" id="IPR010998">
    <property type="entry name" value="Integrase_recombinase_N"/>
</dbReference>
<evidence type="ECO:0000259" key="3">
    <source>
        <dbReference type="PROSITE" id="PS51900"/>
    </source>
</evidence>
<evidence type="ECO:0000256" key="1">
    <source>
        <dbReference type="ARBA" id="ARBA00023125"/>
    </source>
</evidence>
<organism evidence="4 5">
    <name type="scientific">Blastococcus colisei</name>
    <dbReference type="NCBI Taxonomy" id="1564162"/>
    <lineage>
        <taxon>Bacteria</taxon>
        <taxon>Bacillati</taxon>
        <taxon>Actinomycetota</taxon>
        <taxon>Actinomycetes</taxon>
        <taxon>Geodermatophilales</taxon>
        <taxon>Geodermatophilaceae</taxon>
        <taxon>Blastococcus</taxon>
    </lineage>
</organism>
<evidence type="ECO:0000256" key="2">
    <source>
        <dbReference type="PROSITE-ProRule" id="PRU01248"/>
    </source>
</evidence>
<dbReference type="AlphaFoldDB" id="A0A543PC73"/>